<dbReference type="InterPro" id="IPR000743">
    <property type="entry name" value="Glyco_hydro_28"/>
</dbReference>
<evidence type="ECO:0000256" key="2">
    <source>
        <dbReference type="ARBA" id="ARBA00008834"/>
    </source>
</evidence>
<dbReference type="OrthoDB" id="187139at2759"/>
<evidence type="ECO:0000256" key="8">
    <source>
        <dbReference type="RuleBase" id="RU361169"/>
    </source>
</evidence>
<accession>A0A3S3Q9W4</accession>
<evidence type="ECO:0000256" key="4">
    <source>
        <dbReference type="ARBA" id="ARBA00022525"/>
    </source>
</evidence>
<evidence type="ECO:0000256" key="3">
    <source>
        <dbReference type="ARBA" id="ARBA00022512"/>
    </source>
</evidence>
<evidence type="ECO:0000313" key="9">
    <source>
        <dbReference type="EMBL" id="RWR81451.1"/>
    </source>
</evidence>
<keyword evidence="6 8" id="KW-0326">Glycosidase</keyword>
<gene>
    <name evidence="9" type="ORF">CKAN_01013600</name>
</gene>
<dbReference type="GO" id="GO:0005975">
    <property type="term" value="P:carbohydrate metabolic process"/>
    <property type="evidence" value="ECO:0007669"/>
    <property type="project" value="InterPro"/>
</dbReference>
<dbReference type="InterPro" id="IPR011050">
    <property type="entry name" value="Pectin_lyase_fold/virulence"/>
</dbReference>
<dbReference type="InterPro" id="IPR012334">
    <property type="entry name" value="Pectin_lyas_fold"/>
</dbReference>
<protein>
    <submittedName>
        <fullName evidence="9">Polygalacturonase-like protein</fullName>
    </submittedName>
</protein>
<evidence type="ECO:0000256" key="1">
    <source>
        <dbReference type="ARBA" id="ARBA00004191"/>
    </source>
</evidence>
<comment type="subcellular location">
    <subcellularLocation>
        <location evidence="1">Secreted</location>
        <location evidence="1">Cell wall</location>
    </subcellularLocation>
</comment>
<name>A0A3S3Q9W4_9MAGN</name>
<dbReference type="Pfam" id="PF00295">
    <property type="entry name" value="Glyco_hydro_28"/>
    <property type="match status" value="2"/>
</dbReference>
<dbReference type="GO" id="GO:0004650">
    <property type="term" value="F:polygalacturonase activity"/>
    <property type="evidence" value="ECO:0007669"/>
    <property type="project" value="InterPro"/>
</dbReference>
<dbReference type="EMBL" id="QPKB01000003">
    <property type="protein sequence ID" value="RWR81451.1"/>
    <property type="molecule type" value="Genomic_DNA"/>
</dbReference>
<dbReference type="Proteomes" id="UP000283530">
    <property type="component" value="Unassembled WGS sequence"/>
</dbReference>
<dbReference type="STRING" id="337451.A0A3S3Q9W4"/>
<keyword evidence="4" id="KW-0964">Secreted</keyword>
<keyword evidence="5 8" id="KW-0378">Hydrolase</keyword>
<dbReference type="GO" id="GO:0071555">
    <property type="term" value="P:cell wall organization"/>
    <property type="evidence" value="ECO:0007669"/>
    <property type="project" value="UniProtKB-KW"/>
</dbReference>
<dbReference type="AlphaFoldDB" id="A0A3S3Q9W4"/>
<organism evidence="9 10">
    <name type="scientific">Cinnamomum micranthum f. kanehirae</name>
    <dbReference type="NCBI Taxonomy" id="337451"/>
    <lineage>
        <taxon>Eukaryota</taxon>
        <taxon>Viridiplantae</taxon>
        <taxon>Streptophyta</taxon>
        <taxon>Embryophyta</taxon>
        <taxon>Tracheophyta</taxon>
        <taxon>Spermatophyta</taxon>
        <taxon>Magnoliopsida</taxon>
        <taxon>Magnoliidae</taxon>
        <taxon>Laurales</taxon>
        <taxon>Lauraceae</taxon>
        <taxon>Cinnamomum</taxon>
    </lineage>
</organism>
<keyword evidence="7" id="KW-0961">Cell wall biogenesis/degradation</keyword>
<evidence type="ECO:0000256" key="5">
    <source>
        <dbReference type="ARBA" id="ARBA00022801"/>
    </source>
</evidence>
<comment type="caution">
    <text evidence="9">The sequence shown here is derived from an EMBL/GenBank/DDBJ whole genome shotgun (WGS) entry which is preliminary data.</text>
</comment>
<evidence type="ECO:0000313" key="10">
    <source>
        <dbReference type="Proteomes" id="UP000283530"/>
    </source>
</evidence>
<keyword evidence="10" id="KW-1185">Reference proteome</keyword>
<reference evidence="9 10" key="1">
    <citation type="journal article" date="2019" name="Nat. Plants">
        <title>Stout camphor tree genome fills gaps in understanding of flowering plant genome evolution.</title>
        <authorList>
            <person name="Chaw S.M."/>
            <person name="Liu Y.C."/>
            <person name="Wu Y.W."/>
            <person name="Wang H.Y."/>
            <person name="Lin C.I."/>
            <person name="Wu C.S."/>
            <person name="Ke H.M."/>
            <person name="Chang L.Y."/>
            <person name="Hsu C.Y."/>
            <person name="Yang H.T."/>
            <person name="Sudianto E."/>
            <person name="Hsu M.H."/>
            <person name="Wu K.P."/>
            <person name="Wang L.N."/>
            <person name="Leebens-Mack J.H."/>
            <person name="Tsai I.J."/>
        </authorList>
    </citation>
    <scope>NUCLEOTIDE SEQUENCE [LARGE SCALE GENOMIC DNA]</scope>
    <source>
        <strain evidence="10">cv. Chaw 1501</strain>
        <tissue evidence="9">Young leaves</tissue>
    </source>
</reference>
<keyword evidence="3" id="KW-0134">Cell wall</keyword>
<proteinExistence type="inferred from homology"/>
<evidence type="ECO:0000256" key="6">
    <source>
        <dbReference type="ARBA" id="ARBA00023295"/>
    </source>
</evidence>
<dbReference type="PANTHER" id="PTHR31375">
    <property type="match status" value="1"/>
</dbReference>
<dbReference type="SUPFAM" id="SSF51126">
    <property type="entry name" value="Pectin lyase-like"/>
    <property type="match status" value="2"/>
</dbReference>
<dbReference type="Gene3D" id="2.160.20.10">
    <property type="entry name" value="Single-stranded right-handed beta-helix, Pectin lyase-like"/>
    <property type="match status" value="2"/>
</dbReference>
<sequence length="206" mass="22089">MHVVGSIGSLGKGQNEAGVVNVAVKTVVFTGSQNGLRIKTWARPSNGFVKGVVFEHALMRNVENPVIIDQNYCPDNENCPGQNGLRIKTWARPSNGFVKGVVFEHALMRNVENPVIIDQNYCPDNENCPGQVSGVKISQVSYSDIQGTSATQVAVKFDCSAGNPCKGIELQDVKLTYGNSTAKSSCKNVDGTISGFVAPPVAYREI</sequence>
<evidence type="ECO:0000256" key="7">
    <source>
        <dbReference type="ARBA" id="ARBA00023316"/>
    </source>
</evidence>
<comment type="similarity">
    <text evidence="2 8">Belongs to the glycosyl hydrolase 28 family.</text>
</comment>